<dbReference type="Gene3D" id="3.20.20.70">
    <property type="entry name" value="Aldolase class I"/>
    <property type="match status" value="1"/>
</dbReference>
<comment type="pathway">
    <text evidence="1 8">Amino-acid biosynthesis; L-tryptophan biosynthesis; L-tryptophan from chorismate: step 5/5.</text>
</comment>
<comment type="similarity">
    <text evidence="8 9">Belongs to the TrpA family.</text>
</comment>
<evidence type="ECO:0000256" key="7">
    <source>
        <dbReference type="ARBA" id="ARBA00049047"/>
    </source>
</evidence>
<reference evidence="11 12" key="1">
    <citation type="submission" date="2019-02" db="EMBL/GenBank/DDBJ databases">
        <title>Deep-cultivation of Planctomycetes and their phenomic and genomic characterization uncovers novel biology.</title>
        <authorList>
            <person name="Wiegand S."/>
            <person name="Jogler M."/>
            <person name="Boedeker C."/>
            <person name="Pinto D."/>
            <person name="Vollmers J."/>
            <person name="Rivas-Marin E."/>
            <person name="Kohn T."/>
            <person name="Peeters S.H."/>
            <person name="Heuer A."/>
            <person name="Rast P."/>
            <person name="Oberbeckmann S."/>
            <person name="Bunk B."/>
            <person name="Jeske O."/>
            <person name="Meyerdierks A."/>
            <person name="Storesund J.E."/>
            <person name="Kallscheuer N."/>
            <person name="Luecker S."/>
            <person name="Lage O.M."/>
            <person name="Pohl T."/>
            <person name="Merkel B.J."/>
            <person name="Hornburger P."/>
            <person name="Mueller R.-W."/>
            <person name="Bruemmer F."/>
            <person name="Labrenz M."/>
            <person name="Spormann A.M."/>
            <person name="Op den Camp H."/>
            <person name="Overmann J."/>
            <person name="Amann R."/>
            <person name="Jetten M.S.M."/>
            <person name="Mascher T."/>
            <person name="Medema M.H."/>
            <person name="Devos D.P."/>
            <person name="Kaster A.-K."/>
            <person name="Ovreas L."/>
            <person name="Rohde M."/>
            <person name="Galperin M.Y."/>
            <person name="Jogler C."/>
        </authorList>
    </citation>
    <scope>NUCLEOTIDE SEQUENCE [LARGE SCALE GENOMIC DNA]</scope>
    <source>
        <strain evidence="11 12">Pla163</strain>
    </source>
</reference>
<evidence type="ECO:0000256" key="6">
    <source>
        <dbReference type="ARBA" id="ARBA00023239"/>
    </source>
</evidence>
<dbReference type="OrthoDB" id="9804578at2"/>
<dbReference type="EMBL" id="CP036290">
    <property type="protein sequence ID" value="QDU84377.1"/>
    <property type="molecule type" value="Genomic_DNA"/>
</dbReference>
<dbReference type="RefSeq" id="WP_145185783.1">
    <property type="nucleotide sequence ID" value="NZ_CP036290.1"/>
</dbReference>
<dbReference type="GO" id="GO:0005829">
    <property type="term" value="C:cytosol"/>
    <property type="evidence" value="ECO:0007669"/>
    <property type="project" value="TreeGrafter"/>
</dbReference>
<dbReference type="SUPFAM" id="SSF51366">
    <property type="entry name" value="Ribulose-phoshate binding barrel"/>
    <property type="match status" value="1"/>
</dbReference>
<evidence type="ECO:0000256" key="8">
    <source>
        <dbReference type="HAMAP-Rule" id="MF_00131"/>
    </source>
</evidence>
<dbReference type="PANTHER" id="PTHR43406:SF1">
    <property type="entry name" value="TRYPTOPHAN SYNTHASE ALPHA CHAIN, CHLOROPLASTIC"/>
    <property type="match status" value="1"/>
</dbReference>
<evidence type="ECO:0000313" key="11">
    <source>
        <dbReference type="EMBL" id="QDU84377.1"/>
    </source>
</evidence>
<comment type="subunit">
    <text evidence="2 8">Tetramer of two alpha and two beta chains.</text>
</comment>
<feature type="compositionally biased region" description="Basic and acidic residues" evidence="10">
    <location>
        <begin position="1"/>
        <end position="18"/>
    </location>
</feature>
<feature type="region of interest" description="Disordered" evidence="10">
    <location>
        <begin position="1"/>
        <end position="24"/>
    </location>
</feature>
<dbReference type="InterPro" id="IPR013785">
    <property type="entry name" value="Aldolase_TIM"/>
</dbReference>
<evidence type="ECO:0000313" key="12">
    <source>
        <dbReference type="Proteomes" id="UP000319342"/>
    </source>
</evidence>
<dbReference type="Pfam" id="PF00290">
    <property type="entry name" value="Trp_syntA"/>
    <property type="match status" value="1"/>
</dbReference>
<feature type="active site" description="Proton acceptor" evidence="8">
    <location>
        <position position="67"/>
    </location>
</feature>
<dbReference type="HAMAP" id="MF_00131">
    <property type="entry name" value="Trp_synth_alpha"/>
    <property type="match status" value="1"/>
</dbReference>
<evidence type="ECO:0000256" key="3">
    <source>
        <dbReference type="ARBA" id="ARBA00022605"/>
    </source>
</evidence>
<accession>A0A518CYT7</accession>
<evidence type="ECO:0000256" key="9">
    <source>
        <dbReference type="RuleBase" id="RU003662"/>
    </source>
</evidence>
<dbReference type="NCBIfam" id="TIGR00262">
    <property type="entry name" value="trpA"/>
    <property type="match status" value="1"/>
</dbReference>
<comment type="catalytic activity">
    <reaction evidence="7 8">
        <text>(1S,2R)-1-C-(indol-3-yl)glycerol 3-phosphate + L-serine = D-glyceraldehyde 3-phosphate + L-tryptophan + H2O</text>
        <dbReference type="Rhea" id="RHEA:10532"/>
        <dbReference type="ChEBI" id="CHEBI:15377"/>
        <dbReference type="ChEBI" id="CHEBI:33384"/>
        <dbReference type="ChEBI" id="CHEBI:57912"/>
        <dbReference type="ChEBI" id="CHEBI:58866"/>
        <dbReference type="ChEBI" id="CHEBI:59776"/>
        <dbReference type="EC" id="4.2.1.20"/>
    </reaction>
</comment>
<dbReference type="PROSITE" id="PS00167">
    <property type="entry name" value="TRP_SYNTHASE_ALPHA"/>
    <property type="match status" value="1"/>
</dbReference>
<dbReference type="PANTHER" id="PTHR43406">
    <property type="entry name" value="TRYPTOPHAN SYNTHASE, ALPHA CHAIN"/>
    <property type="match status" value="1"/>
</dbReference>
<dbReference type="InterPro" id="IPR018204">
    <property type="entry name" value="Trp_synthase_alpha_AS"/>
</dbReference>
<dbReference type="CDD" id="cd04724">
    <property type="entry name" value="Tryptophan_synthase_alpha"/>
    <property type="match status" value="1"/>
</dbReference>
<dbReference type="UniPathway" id="UPA00035">
    <property type="reaction ID" value="UER00044"/>
</dbReference>
<organism evidence="11 12">
    <name type="scientific">Rohdeia mirabilis</name>
    <dbReference type="NCBI Taxonomy" id="2528008"/>
    <lineage>
        <taxon>Bacteria</taxon>
        <taxon>Pseudomonadati</taxon>
        <taxon>Planctomycetota</taxon>
        <taxon>Planctomycetia</taxon>
        <taxon>Planctomycetia incertae sedis</taxon>
        <taxon>Rohdeia</taxon>
    </lineage>
</organism>
<dbReference type="EC" id="4.2.1.20" evidence="8"/>
<evidence type="ECO:0000256" key="1">
    <source>
        <dbReference type="ARBA" id="ARBA00004733"/>
    </source>
</evidence>
<evidence type="ECO:0000256" key="2">
    <source>
        <dbReference type="ARBA" id="ARBA00011270"/>
    </source>
</evidence>
<gene>
    <name evidence="8 11" type="primary">trpA</name>
    <name evidence="11" type="ORF">Pla163_14840</name>
</gene>
<evidence type="ECO:0000256" key="10">
    <source>
        <dbReference type="SAM" id="MobiDB-lite"/>
    </source>
</evidence>
<dbReference type="InterPro" id="IPR002028">
    <property type="entry name" value="Trp_synthase_suA"/>
</dbReference>
<proteinExistence type="inferred from homology"/>
<keyword evidence="6 8" id="KW-0456">Lyase</keyword>
<dbReference type="AlphaFoldDB" id="A0A518CYT7"/>
<protein>
    <recommendedName>
        <fullName evidence="8">Tryptophan synthase alpha chain</fullName>
        <ecNumber evidence="8">4.2.1.20</ecNumber>
    </recommendedName>
</protein>
<keyword evidence="3 8" id="KW-0028">Amino-acid biosynthesis</keyword>
<name>A0A518CYT7_9BACT</name>
<dbReference type="GO" id="GO:0004834">
    <property type="term" value="F:tryptophan synthase activity"/>
    <property type="evidence" value="ECO:0007669"/>
    <property type="project" value="UniProtKB-UniRule"/>
</dbReference>
<keyword evidence="12" id="KW-1185">Reference proteome</keyword>
<evidence type="ECO:0000256" key="5">
    <source>
        <dbReference type="ARBA" id="ARBA00023141"/>
    </source>
</evidence>
<keyword evidence="5 8" id="KW-0057">Aromatic amino acid biosynthesis</keyword>
<comment type="function">
    <text evidence="8">The alpha subunit is responsible for the aldol cleavage of indoleglycerol phosphate to indole and glyceraldehyde 3-phosphate.</text>
</comment>
<dbReference type="InterPro" id="IPR011060">
    <property type="entry name" value="RibuloseP-bd_barrel"/>
</dbReference>
<feature type="active site" description="Proton acceptor" evidence="8">
    <location>
        <position position="56"/>
    </location>
</feature>
<keyword evidence="4 8" id="KW-0822">Tryptophan biosynthesis</keyword>
<evidence type="ECO:0000256" key="4">
    <source>
        <dbReference type="ARBA" id="ARBA00022822"/>
    </source>
</evidence>
<sequence length="275" mass="29063">MNRLDHLTRQLEPGDGHAAHGRRPSVVPYVTAGDGGWRSTVEVLHGIEAAGAVAVELGMPHSDPVADGPILQQAAARALRSGFSFADFERCVAQYRSEGGSLGIVAFGYANVLLEAHGRAGLARLERAGVDGIAIADLPFEEASELREAARSLDLGTVFFAAPNTSRARLEALADAATGFVYALARRGTTGRATAIDSTLKDHLALVRAASSHTLLAVGFGLTSRADIDRLRGHCDLAVVGSALVEYVHRERAIGRDVRTAARRFVARLVEPAPS</sequence>
<dbReference type="Proteomes" id="UP000319342">
    <property type="component" value="Chromosome"/>
</dbReference>